<evidence type="ECO:0000313" key="3">
    <source>
        <dbReference type="Proteomes" id="UP001223144"/>
    </source>
</evidence>
<gene>
    <name evidence="2" type="ORF">QCN29_17445</name>
</gene>
<accession>A0ABT6HQM7</accession>
<evidence type="ECO:0000313" key="2">
    <source>
        <dbReference type="EMBL" id="MDH2390543.1"/>
    </source>
</evidence>
<protein>
    <submittedName>
        <fullName evidence="2">Uncharacterized protein</fullName>
    </submittedName>
</protein>
<feature type="region of interest" description="Disordered" evidence="1">
    <location>
        <begin position="56"/>
        <end position="82"/>
    </location>
</feature>
<dbReference type="Proteomes" id="UP001223144">
    <property type="component" value="Unassembled WGS sequence"/>
</dbReference>
<name>A0ABT6HQM7_9ACTN</name>
<organism evidence="2 3">
    <name type="scientific">Streptomyces chengmaiensis</name>
    <dbReference type="NCBI Taxonomy" id="3040919"/>
    <lineage>
        <taxon>Bacteria</taxon>
        <taxon>Bacillati</taxon>
        <taxon>Actinomycetota</taxon>
        <taxon>Actinomycetes</taxon>
        <taxon>Kitasatosporales</taxon>
        <taxon>Streptomycetaceae</taxon>
        <taxon>Streptomyces</taxon>
    </lineage>
</organism>
<sequence>MRPARFVDFAVELVKNRTDASRVQPLAEAGVAELPFGVVVERGGREERWQFIGQLADGEKHEHPEKPVEGASTDAGGLPEGGEGEAWFAAVVASAGCGEVAGVERWSTRAGARADHRGVTVRFHNGARIFARLF</sequence>
<reference evidence="2 3" key="1">
    <citation type="submission" date="2023-04" db="EMBL/GenBank/DDBJ databases">
        <title>Streptomyces chengmaiensis sp. nov. isolated from the stem of mangrove plant in Hainan.</title>
        <authorList>
            <person name="Huang X."/>
            <person name="Zhou S."/>
            <person name="Chu X."/>
            <person name="Xie Y."/>
            <person name="Lin Y."/>
        </authorList>
    </citation>
    <scope>NUCLEOTIDE SEQUENCE [LARGE SCALE GENOMIC DNA]</scope>
    <source>
        <strain evidence="2 3">HNM0663</strain>
    </source>
</reference>
<comment type="caution">
    <text evidence="2">The sequence shown here is derived from an EMBL/GenBank/DDBJ whole genome shotgun (WGS) entry which is preliminary data.</text>
</comment>
<keyword evidence="3" id="KW-1185">Reference proteome</keyword>
<feature type="compositionally biased region" description="Basic and acidic residues" evidence="1">
    <location>
        <begin position="57"/>
        <end position="68"/>
    </location>
</feature>
<evidence type="ECO:0000256" key="1">
    <source>
        <dbReference type="SAM" id="MobiDB-lite"/>
    </source>
</evidence>
<dbReference type="EMBL" id="JARWBG010000018">
    <property type="protein sequence ID" value="MDH2390543.1"/>
    <property type="molecule type" value="Genomic_DNA"/>
</dbReference>
<proteinExistence type="predicted"/>
<dbReference type="RefSeq" id="WP_279929084.1">
    <property type="nucleotide sequence ID" value="NZ_JARWBG010000018.1"/>
</dbReference>